<dbReference type="InterPro" id="IPR042099">
    <property type="entry name" value="ANL_N_sf"/>
</dbReference>
<keyword evidence="8" id="KW-1185">Reference proteome</keyword>
<comment type="caution">
    <text evidence="7">The sequence shown here is derived from an EMBL/GenBank/DDBJ whole genome shotgun (WGS) entry which is preliminary data.</text>
</comment>
<evidence type="ECO:0000313" key="7">
    <source>
        <dbReference type="EMBL" id="KAF5317749.1"/>
    </source>
</evidence>
<keyword evidence="2" id="KW-0436">Ligase</keyword>
<protein>
    <recommendedName>
        <fullName evidence="6">AMP-dependent synthetase/ligase domain-containing protein</fullName>
    </recommendedName>
</protein>
<evidence type="ECO:0000256" key="1">
    <source>
        <dbReference type="ARBA" id="ARBA00006432"/>
    </source>
</evidence>
<evidence type="ECO:0000256" key="4">
    <source>
        <dbReference type="ARBA" id="ARBA00022840"/>
    </source>
</evidence>
<sequence>MTIFSQSNYRPKSYFGSGSVEVAAPARAGEGGIRRLATHKDSLISEPAAGVRTIPDLIDYAARVHGEREALGWREVLGVHEEKKTEKGKEKTWKYWDLSPYKWISYTEFKERVEDVAKGLVELGIGQEDVVDLFAETSANWQLMSSACALISTPIATAYDTLGASGLTHSLNEPSCIGIFTNPSLLSMVLKVLSDTPSVRFVFYDGTPSSAEEETLAKIRKVGASVEGKYGIKKMHITDLLSLGRSRPSILLLPNRRPTPDTTACIMYTSGSTGAPKGVVLTHGNLLASVGAVHTVFEPHLPAGARYIAYLPLAHVLEYVVELCAVFCGVGMGYGRVRTLTGQSIWKGDGNAEGESDTKKALGTGLGDLEELKPDIMLGVPAVWETVRKAVYAKLAKAPKIAQHAFEAAVRAKKFTSAMSSYTSPSPSASTGTSGVASALKWVPDLVTSTVQRGVDGLLDETILKQVRGAVGGNVKFAVNGGAAVSGETQEFFAAVGVPLVQGEFFLLYFSSTSPLFCAS</sequence>
<gene>
    <name evidence="7" type="ORF">D9619_012547</name>
</gene>
<feature type="domain" description="AMP-dependent synthetase/ligase" evidence="6">
    <location>
        <begin position="96"/>
        <end position="502"/>
    </location>
</feature>
<dbReference type="GO" id="GO:0005524">
    <property type="term" value="F:ATP binding"/>
    <property type="evidence" value="ECO:0007669"/>
    <property type="project" value="UniProtKB-KW"/>
</dbReference>
<keyword evidence="4" id="KW-0067">ATP-binding</keyword>
<dbReference type="GO" id="GO:0005886">
    <property type="term" value="C:plasma membrane"/>
    <property type="evidence" value="ECO:0007669"/>
    <property type="project" value="TreeGrafter"/>
</dbReference>
<dbReference type="EMBL" id="JAACJJ010000032">
    <property type="protein sequence ID" value="KAF5317749.1"/>
    <property type="molecule type" value="Genomic_DNA"/>
</dbReference>
<keyword evidence="3" id="KW-0547">Nucleotide-binding</keyword>
<evidence type="ECO:0000259" key="6">
    <source>
        <dbReference type="Pfam" id="PF00501"/>
    </source>
</evidence>
<dbReference type="SUPFAM" id="SSF56801">
    <property type="entry name" value="Acetyl-CoA synthetase-like"/>
    <property type="match status" value="1"/>
</dbReference>
<name>A0A8H5B6K2_9AGAR</name>
<dbReference type="InterPro" id="IPR000873">
    <property type="entry name" value="AMP-dep_synth/lig_dom"/>
</dbReference>
<dbReference type="GO" id="GO:0005783">
    <property type="term" value="C:endoplasmic reticulum"/>
    <property type="evidence" value="ECO:0007669"/>
    <property type="project" value="TreeGrafter"/>
</dbReference>
<evidence type="ECO:0000256" key="5">
    <source>
        <dbReference type="ARBA" id="ARBA00036813"/>
    </source>
</evidence>
<dbReference type="AlphaFoldDB" id="A0A8H5B6K2"/>
<accession>A0A8H5B6K2</accession>
<evidence type="ECO:0000256" key="3">
    <source>
        <dbReference type="ARBA" id="ARBA00022741"/>
    </source>
</evidence>
<proteinExistence type="inferred from homology"/>
<dbReference type="Pfam" id="PF00501">
    <property type="entry name" value="AMP-binding"/>
    <property type="match status" value="1"/>
</dbReference>
<dbReference type="OrthoDB" id="1700726at2759"/>
<organism evidence="7 8">
    <name type="scientific">Psilocybe cf. subviscida</name>
    <dbReference type="NCBI Taxonomy" id="2480587"/>
    <lineage>
        <taxon>Eukaryota</taxon>
        <taxon>Fungi</taxon>
        <taxon>Dikarya</taxon>
        <taxon>Basidiomycota</taxon>
        <taxon>Agaricomycotina</taxon>
        <taxon>Agaricomycetes</taxon>
        <taxon>Agaricomycetidae</taxon>
        <taxon>Agaricales</taxon>
        <taxon>Agaricineae</taxon>
        <taxon>Strophariaceae</taxon>
        <taxon>Psilocybe</taxon>
    </lineage>
</organism>
<evidence type="ECO:0000256" key="2">
    <source>
        <dbReference type="ARBA" id="ARBA00022598"/>
    </source>
</evidence>
<comment type="similarity">
    <text evidence="1">Belongs to the ATP-dependent AMP-binding enzyme family.</text>
</comment>
<dbReference type="Gene3D" id="3.40.50.12780">
    <property type="entry name" value="N-terminal domain of ligase-like"/>
    <property type="match status" value="1"/>
</dbReference>
<dbReference type="PANTHER" id="PTHR43272">
    <property type="entry name" value="LONG-CHAIN-FATTY-ACID--COA LIGASE"/>
    <property type="match status" value="1"/>
</dbReference>
<dbReference type="GO" id="GO:0004467">
    <property type="term" value="F:long-chain fatty acid-CoA ligase activity"/>
    <property type="evidence" value="ECO:0007669"/>
    <property type="project" value="UniProtKB-EC"/>
</dbReference>
<dbReference type="GO" id="GO:0005811">
    <property type="term" value="C:lipid droplet"/>
    <property type="evidence" value="ECO:0007669"/>
    <property type="project" value="TreeGrafter"/>
</dbReference>
<dbReference type="InterPro" id="IPR020845">
    <property type="entry name" value="AMP-binding_CS"/>
</dbReference>
<dbReference type="Proteomes" id="UP000567179">
    <property type="component" value="Unassembled WGS sequence"/>
</dbReference>
<dbReference type="GO" id="GO:0035336">
    <property type="term" value="P:long-chain fatty-acyl-CoA metabolic process"/>
    <property type="evidence" value="ECO:0007669"/>
    <property type="project" value="TreeGrafter"/>
</dbReference>
<comment type="catalytic activity">
    <reaction evidence="5">
        <text>a long-chain fatty acid + ATP + CoA = a long-chain fatty acyl-CoA + AMP + diphosphate</text>
        <dbReference type="Rhea" id="RHEA:15421"/>
        <dbReference type="ChEBI" id="CHEBI:30616"/>
        <dbReference type="ChEBI" id="CHEBI:33019"/>
        <dbReference type="ChEBI" id="CHEBI:57287"/>
        <dbReference type="ChEBI" id="CHEBI:57560"/>
        <dbReference type="ChEBI" id="CHEBI:83139"/>
        <dbReference type="ChEBI" id="CHEBI:456215"/>
        <dbReference type="EC" id="6.2.1.3"/>
    </reaction>
</comment>
<dbReference type="PANTHER" id="PTHR43272:SF83">
    <property type="entry name" value="ACYL-COA SYNTHETASE LONG-CHAIN, ISOFORM J"/>
    <property type="match status" value="1"/>
</dbReference>
<reference evidence="7 8" key="1">
    <citation type="journal article" date="2020" name="ISME J.">
        <title>Uncovering the hidden diversity of litter-decomposition mechanisms in mushroom-forming fungi.</title>
        <authorList>
            <person name="Floudas D."/>
            <person name="Bentzer J."/>
            <person name="Ahren D."/>
            <person name="Johansson T."/>
            <person name="Persson P."/>
            <person name="Tunlid A."/>
        </authorList>
    </citation>
    <scope>NUCLEOTIDE SEQUENCE [LARGE SCALE GENOMIC DNA]</scope>
    <source>
        <strain evidence="7 8">CBS 101986</strain>
    </source>
</reference>
<dbReference type="PROSITE" id="PS00455">
    <property type="entry name" value="AMP_BINDING"/>
    <property type="match status" value="1"/>
</dbReference>
<evidence type="ECO:0000313" key="8">
    <source>
        <dbReference type="Proteomes" id="UP000567179"/>
    </source>
</evidence>